<protein>
    <submittedName>
        <fullName evidence="1">Dephospho-CoA kinase</fullName>
    </submittedName>
</protein>
<dbReference type="GO" id="GO:0016301">
    <property type="term" value="F:kinase activity"/>
    <property type="evidence" value="ECO:0007669"/>
    <property type="project" value="UniProtKB-KW"/>
</dbReference>
<keyword evidence="2" id="KW-1185">Reference proteome</keyword>
<keyword evidence="1" id="KW-0418">Kinase</keyword>
<evidence type="ECO:0000313" key="2">
    <source>
        <dbReference type="Proteomes" id="UP001249291"/>
    </source>
</evidence>
<dbReference type="Proteomes" id="UP001249291">
    <property type="component" value="Unassembled WGS sequence"/>
</dbReference>
<sequence>MFHVKHRYREHMVRLLITGMSGVGKSSVLRELGERGYPVVDTDYGHWTTEAGLWDDVLMGALLGESTEVVVSGTVENQGDFYDRFDHVVLLSAPIAVLLDRVRRRTTNPYGSTAAEQEEITSNQASVEPRLRATATVEIDATQPLEHVVDRVEELLRCPDRST</sequence>
<dbReference type="Gene3D" id="3.40.50.300">
    <property type="entry name" value="P-loop containing nucleotide triphosphate hydrolases"/>
    <property type="match status" value="2"/>
</dbReference>
<dbReference type="SUPFAM" id="SSF52540">
    <property type="entry name" value="P-loop containing nucleoside triphosphate hydrolases"/>
    <property type="match status" value="1"/>
</dbReference>
<keyword evidence="1" id="KW-0808">Transferase</keyword>
<accession>A0ABU1HTM2</accession>
<name>A0ABU1HTM2_9MICO</name>
<organism evidence="1 2">
    <name type="scientific">Microbacterium foliorum</name>
    <dbReference type="NCBI Taxonomy" id="104336"/>
    <lineage>
        <taxon>Bacteria</taxon>
        <taxon>Bacillati</taxon>
        <taxon>Actinomycetota</taxon>
        <taxon>Actinomycetes</taxon>
        <taxon>Micrococcales</taxon>
        <taxon>Microbacteriaceae</taxon>
        <taxon>Microbacterium</taxon>
    </lineage>
</organism>
<dbReference type="InterPro" id="IPR027417">
    <property type="entry name" value="P-loop_NTPase"/>
</dbReference>
<comment type="caution">
    <text evidence="1">The sequence shown here is derived from an EMBL/GenBank/DDBJ whole genome shotgun (WGS) entry which is preliminary data.</text>
</comment>
<reference evidence="1 2" key="1">
    <citation type="submission" date="2023-08" db="EMBL/GenBank/DDBJ databases">
        <title>Functional and genomic diversity of the sorghum phyllosphere microbiome.</title>
        <authorList>
            <person name="Shade A."/>
        </authorList>
    </citation>
    <scope>NUCLEOTIDE SEQUENCE [LARGE SCALE GENOMIC DNA]</scope>
    <source>
        <strain evidence="1 2">SORGH_AS_0445</strain>
    </source>
</reference>
<proteinExistence type="predicted"/>
<gene>
    <name evidence="1" type="ORF">QE375_002959</name>
</gene>
<evidence type="ECO:0000313" key="1">
    <source>
        <dbReference type="EMBL" id="MDR6143405.1"/>
    </source>
</evidence>
<dbReference type="EMBL" id="JAVIZQ010000001">
    <property type="protein sequence ID" value="MDR6143405.1"/>
    <property type="molecule type" value="Genomic_DNA"/>
</dbReference>
<dbReference type="Pfam" id="PF13238">
    <property type="entry name" value="AAA_18"/>
    <property type="match status" value="1"/>
</dbReference>